<accession>A0A9D1LSD8</accession>
<evidence type="ECO:0000256" key="5">
    <source>
        <dbReference type="ARBA" id="ARBA00022840"/>
    </source>
</evidence>
<dbReference type="AlphaFoldDB" id="A0A9D1LSD8"/>
<protein>
    <recommendedName>
        <fullName evidence="7">Anti-sigma F factor</fullName>
        <ecNumber evidence="7">2.7.11.1</ecNumber>
    </recommendedName>
    <alternativeName>
        <fullName evidence="7">Stage II sporulation protein AB</fullName>
    </alternativeName>
</protein>
<evidence type="ECO:0000256" key="4">
    <source>
        <dbReference type="ARBA" id="ARBA00022777"/>
    </source>
</evidence>
<sequence>MNCVNEMRVDFLACGENEGFARLCAAAFIMRLNPTVEQMNDIKTAVSEAVTNAIIHGYESTRGMVRLSGFIYDDGTVAFEVHDAGRGIDDVARAREPFFTSRPDMERSGLGFTVMETLMDTVEVTSERGRGTRVRMLKRLDAPDAES</sequence>
<keyword evidence="1 7" id="KW-0723">Serine/threonine-protein kinase</keyword>
<evidence type="ECO:0000256" key="3">
    <source>
        <dbReference type="ARBA" id="ARBA00022741"/>
    </source>
</evidence>
<dbReference type="GO" id="GO:0030435">
    <property type="term" value="P:sporulation resulting in formation of a cellular spore"/>
    <property type="evidence" value="ECO:0007669"/>
    <property type="project" value="UniProtKB-KW"/>
</dbReference>
<reference evidence="9" key="2">
    <citation type="journal article" date="2021" name="PeerJ">
        <title>Extensive microbial diversity within the chicken gut microbiome revealed by metagenomics and culture.</title>
        <authorList>
            <person name="Gilroy R."/>
            <person name="Ravi A."/>
            <person name="Getino M."/>
            <person name="Pursley I."/>
            <person name="Horton D.L."/>
            <person name="Alikhan N.F."/>
            <person name="Baker D."/>
            <person name="Gharbi K."/>
            <person name="Hall N."/>
            <person name="Watson M."/>
            <person name="Adriaenssens E.M."/>
            <person name="Foster-Nyarko E."/>
            <person name="Jarju S."/>
            <person name="Secka A."/>
            <person name="Antonio M."/>
            <person name="Oren A."/>
            <person name="Chaudhuri R.R."/>
            <person name="La Ragione R."/>
            <person name="Hildebrand F."/>
            <person name="Pallen M.J."/>
        </authorList>
    </citation>
    <scope>NUCLEOTIDE SEQUENCE</scope>
    <source>
        <strain evidence="9">ChiSxjej2B14-8506</strain>
    </source>
</reference>
<dbReference type="Pfam" id="PF13581">
    <property type="entry name" value="HATPase_c_2"/>
    <property type="match status" value="1"/>
</dbReference>
<dbReference type="PANTHER" id="PTHR35526:SF3">
    <property type="entry name" value="ANTI-SIGMA-F FACTOR RSBW"/>
    <property type="match status" value="1"/>
</dbReference>
<dbReference type="GO" id="GO:0005524">
    <property type="term" value="F:ATP binding"/>
    <property type="evidence" value="ECO:0007669"/>
    <property type="project" value="UniProtKB-KW"/>
</dbReference>
<dbReference type="EC" id="2.7.11.1" evidence="7"/>
<dbReference type="Gene3D" id="3.30.565.10">
    <property type="entry name" value="Histidine kinase-like ATPase, C-terminal domain"/>
    <property type="match status" value="1"/>
</dbReference>
<dbReference type="PANTHER" id="PTHR35526">
    <property type="entry name" value="ANTI-SIGMA-F FACTOR RSBW-RELATED"/>
    <property type="match status" value="1"/>
</dbReference>
<evidence type="ECO:0000256" key="1">
    <source>
        <dbReference type="ARBA" id="ARBA00022527"/>
    </source>
</evidence>
<proteinExistence type="inferred from homology"/>
<comment type="catalytic activity">
    <reaction evidence="7">
        <text>L-threonyl-[protein] + ATP = O-phospho-L-threonyl-[protein] + ADP + H(+)</text>
        <dbReference type="Rhea" id="RHEA:46608"/>
        <dbReference type="Rhea" id="RHEA-COMP:11060"/>
        <dbReference type="Rhea" id="RHEA-COMP:11605"/>
        <dbReference type="ChEBI" id="CHEBI:15378"/>
        <dbReference type="ChEBI" id="CHEBI:30013"/>
        <dbReference type="ChEBI" id="CHEBI:30616"/>
        <dbReference type="ChEBI" id="CHEBI:61977"/>
        <dbReference type="ChEBI" id="CHEBI:456216"/>
        <dbReference type="EC" id="2.7.11.1"/>
    </reaction>
</comment>
<dbReference type="Proteomes" id="UP000824123">
    <property type="component" value="Unassembled WGS sequence"/>
</dbReference>
<dbReference type="GO" id="GO:0004674">
    <property type="term" value="F:protein serine/threonine kinase activity"/>
    <property type="evidence" value="ECO:0007669"/>
    <property type="project" value="UniProtKB-KW"/>
</dbReference>
<dbReference type="GO" id="GO:0042174">
    <property type="term" value="P:negative regulation of sporulation resulting in formation of a cellular spore"/>
    <property type="evidence" value="ECO:0007669"/>
    <property type="project" value="InterPro"/>
</dbReference>
<dbReference type="SMART" id="SM00387">
    <property type="entry name" value="HATPase_c"/>
    <property type="match status" value="1"/>
</dbReference>
<dbReference type="GO" id="GO:0030436">
    <property type="term" value="P:asexual sporulation"/>
    <property type="evidence" value="ECO:0007669"/>
    <property type="project" value="UniProtKB-UniRule"/>
</dbReference>
<gene>
    <name evidence="7" type="primary">spoIIAB</name>
    <name evidence="9" type="ORF">IAC59_07935</name>
</gene>
<evidence type="ECO:0000256" key="6">
    <source>
        <dbReference type="ARBA" id="ARBA00022969"/>
    </source>
</evidence>
<dbReference type="SUPFAM" id="SSF55874">
    <property type="entry name" value="ATPase domain of HSP90 chaperone/DNA topoisomerase II/histidine kinase"/>
    <property type="match status" value="1"/>
</dbReference>
<evidence type="ECO:0000313" key="10">
    <source>
        <dbReference type="Proteomes" id="UP000824123"/>
    </source>
</evidence>
<keyword evidence="4 7" id="KW-0418">Kinase</keyword>
<evidence type="ECO:0000256" key="7">
    <source>
        <dbReference type="HAMAP-Rule" id="MF_00637"/>
    </source>
</evidence>
<evidence type="ECO:0000256" key="2">
    <source>
        <dbReference type="ARBA" id="ARBA00022679"/>
    </source>
</evidence>
<dbReference type="NCBIfam" id="TIGR01925">
    <property type="entry name" value="spIIAB"/>
    <property type="match status" value="1"/>
</dbReference>
<dbReference type="InterPro" id="IPR003594">
    <property type="entry name" value="HATPase_dom"/>
</dbReference>
<dbReference type="GO" id="GO:0016989">
    <property type="term" value="F:sigma factor antagonist activity"/>
    <property type="evidence" value="ECO:0007669"/>
    <property type="project" value="InterPro"/>
</dbReference>
<dbReference type="HAMAP" id="MF_00637">
    <property type="entry name" value="Anti_sigma_F"/>
    <property type="match status" value="1"/>
</dbReference>
<dbReference type="InterPro" id="IPR036890">
    <property type="entry name" value="HATPase_C_sf"/>
</dbReference>
<dbReference type="InterPro" id="IPR050267">
    <property type="entry name" value="Anti-sigma-factor_SerPK"/>
</dbReference>
<comment type="function">
    <text evidence="7">Binds to sigma F and blocks its ability to form an RNA polymerase holoenzyme (E-sigma F). Phosphorylates SpoIIAA on a serine residue. This phosphorylation may enable SpoIIAA to act as an anti-anti-sigma factor that counteracts SpoIIAB and thus releases sigma F from inhibition.</text>
</comment>
<keyword evidence="6 7" id="KW-0749">Sporulation</keyword>
<dbReference type="EMBL" id="DVNK01000050">
    <property type="protein sequence ID" value="HIU47174.1"/>
    <property type="molecule type" value="Genomic_DNA"/>
</dbReference>
<keyword evidence="3 7" id="KW-0547">Nucleotide-binding</keyword>
<evidence type="ECO:0000313" key="9">
    <source>
        <dbReference type="EMBL" id="HIU47174.1"/>
    </source>
</evidence>
<comment type="caution">
    <text evidence="9">The sequence shown here is derived from an EMBL/GenBank/DDBJ whole genome shotgun (WGS) entry which is preliminary data.</text>
</comment>
<dbReference type="InterPro" id="IPR010194">
    <property type="entry name" value="Anti-sigma_F"/>
</dbReference>
<keyword evidence="5 7" id="KW-0067">ATP-binding</keyword>
<keyword evidence="2 7" id="KW-0808">Transferase</keyword>
<organism evidence="9 10">
    <name type="scientific">Candidatus Fimadaptatus faecigallinarum</name>
    <dbReference type="NCBI Taxonomy" id="2840814"/>
    <lineage>
        <taxon>Bacteria</taxon>
        <taxon>Bacillati</taxon>
        <taxon>Bacillota</taxon>
        <taxon>Clostridia</taxon>
        <taxon>Eubacteriales</taxon>
        <taxon>Candidatus Fimadaptatus</taxon>
    </lineage>
</organism>
<reference evidence="9" key="1">
    <citation type="submission" date="2020-10" db="EMBL/GenBank/DDBJ databases">
        <authorList>
            <person name="Gilroy R."/>
        </authorList>
    </citation>
    <scope>NUCLEOTIDE SEQUENCE</scope>
    <source>
        <strain evidence="9">ChiSxjej2B14-8506</strain>
    </source>
</reference>
<name>A0A9D1LSD8_9FIRM</name>
<comment type="similarity">
    <text evidence="7">Belongs to the anti-sigma-factor family.</text>
</comment>
<evidence type="ECO:0000259" key="8">
    <source>
        <dbReference type="SMART" id="SM00387"/>
    </source>
</evidence>
<feature type="domain" description="Histidine kinase/HSP90-like ATPase" evidence="8">
    <location>
        <begin position="37"/>
        <end position="142"/>
    </location>
</feature>
<comment type="catalytic activity">
    <reaction evidence="7">
        <text>L-seryl-[protein] + ATP = O-phospho-L-seryl-[protein] + ADP + H(+)</text>
        <dbReference type="Rhea" id="RHEA:17989"/>
        <dbReference type="Rhea" id="RHEA-COMP:9863"/>
        <dbReference type="Rhea" id="RHEA-COMP:11604"/>
        <dbReference type="ChEBI" id="CHEBI:15378"/>
        <dbReference type="ChEBI" id="CHEBI:29999"/>
        <dbReference type="ChEBI" id="CHEBI:30616"/>
        <dbReference type="ChEBI" id="CHEBI:83421"/>
        <dbReference type="ChEBI" id="CHEBI:456216"/>
        <dbReference type="EC" id="2.7.11.1"/>
    </reaction>
</comment>